<dbReference type="AlphaFoldDB" id="A0A418VGW6"/>
<dbReference type="SUPFAM" id="SSF55073">
    <property type="entry name" value="Nucleotide cyclase"/>
    <property type="match status" value="1"/>
</dbReference>
<dbReference type="RefSeq" id="WP_119760674.1">
    <property type="nucleotide sequence ID" value="NZ_QYUJ01000006.1"/>
</dbReference>
<dbReference type="Gene3D" id="3.30.70.270">
    <property type="match status" value="1"/>
</dbReference>
<feature type="domain" description="GGDEF" evidence="1">
    <location>
        <begin position="383"/>
        <end position="505"/>
    </location>
</feature>
<dbReference type="InterPro" id="IPR000160">
    <property type="entry name" value="GGDEF_dom"/>
</dbReference>
<dbReference type="OrthoDB" id="9812358at2"/>
<dbReference type="EMBL" id="QYUJ01000006">
    <property type="protein sequence ID" value="RJF75334.1"/>
    <property type="molecule type" value="Genomic_DNA"/>
</dbReference>
<gene>
    <name evidence="2" type="ORF">D3875_01635</name>
</gene>
<dbReference type="PROSITE" id="PS50887">
    <property type="entry name" value="GGDEF"/>
    <property type="match status" value="1"/>
</dbReference>
<dbReference type="PANTHER" id="PTHR43102">
    <property type="entry name" value="SLR1143 PROTEIN"/>
    <property type="match status" value="1"/>
</dbReference>
<sequence>MTAAPLPEHEYARLMALARYEILDTESEESFDRTVRLAAHLLRTPSAFINFVDQFRQWNKAAAGAGRVTVPRSDSMCAWTILQDSPLVVEDARQDSRFRDNPLVTGEPHVQMYAGAPLITPSGHRIGTLCVTDSQPHPLSAADLQALQDLAAMVVTELELRIGNRQLERDLKAKARHNEELRLTLEQARVLEGVSGLVELNLAPQELTLAAAALLGDGVASDLTGLVLFRGETLGVQVAHSHARLSDQQRGGLGRLSVSAPGLLRELREASTPIYVQQYPGHQAAQPELVALGVEQVAWVPLGTRGGVTTLLLATRFRDHPVGGWRGSDRSLLEAAGRTIRSALDLRMVADLVYREARQDALTGVLNRRAFEEDLATWEAAAQPFSLALLDLDGLKGINDREGHSQGDKLLRIFAETLHLELTPSAPLYRLGGDEFVVLLPPEEADTFEERVDIAILAARQVVAGTLGVSVGIAHSSEAQGRPLLDLADSRMYAVKQRRQKLRSG</sequence>
<name>A0A418VGW6_9DEIO</name>
<dbReference type="Pfam" id="PF00990">
    <property type="entry name" value="GGDEF"/>
    <property type="match status" value="1"/>
</dbReference>
<evidence type="ECO:0000313" key="2">
    <source>
        <dbReference type="EMBL" id="RJF75334.1"/>
    </source>
</evidence>
<dbReference type="SUPFAM" id="SSF55781">
    <property type="entry name" value="GAF domain-like"/>
    <property type="match status" value="1"/>
</dbReference>
<dbReference type="InterPro" id="IPR029787">
    <property type="entry name" value="Nucleotide_cyclase"/>
</dbReference>
<dbReference type="Pfam" id="PF01590">
    <property type="entry name" value="GAF"/>
    <property type="match status" value="1"/>
</dbReference>
<dbReference type="NCBIfam" id="TIGR00254">
    <property type="entry name" value="GGDEF"/>
    <property type="match status" value="1"/>
</dbReference>
<dbReference type="CDD" id="cd01949">
    <property type="entry name" value="GGDEF"/>
    <property type="match status" value="1"/>
</dbReference>
<keyword evidence="3" id="KW-1185">Reference proteome</keyword>
<accession>A0A418VGW6</accession>
<dbReference type="InterPro" id="IPR003018">
    <property type="entry name" value="GAF"/>
</dbReference>
<dbReference type="SMART" id="SM00267">
    <property type="entry name" value="GGDEF"/>
    <property type="match status" value="1"/>
</dbReference>
<dbReference type="PANTHER" id="PTHR43102:SF2">
    <property type="entry name" value="GAF DOMAIN-CONTAINING PROTEIN"/>
    <property type="match status" value="1"/>
</dbReference>
<dbReference type="Proteomes" id="UP000286287">
    <property type="component" value="Unassembled WGS sequence"/>
</dbReference>
<evidence type="ECO:0000259" key="1">
    <source>
        <dbReference type="PROSITE" id="PS50887"/>
    </source>
</evidence>
<organism evidence="2 3">
    <name type="scientific">Deinococcus cavernae</name>
    <dbReference type="NCBI Taxonomy" id="2320857"/>
    <lineage>
        <taxon>Bacteria</taxon>
        <taxon>Thermotogati</taxon>
        <taxon>Deinococcota</taxon>
        <taxon>Deinococci</taxon>
        <taxon>Deinococcales</taxon>
        <taxon>Deinococcaceae</taxon>
        <taxon>Deinococcus</taxon>
    </lineage>
</organism>
<evidence type="ECO:0000313" key="3">
    <source>
        <dbReference type="Proteomes" id="UP000286287"/>
    </source>
</evidence>
<proteinExistence type="predicted"/>
<dbReference type="InterPro" id="IPR043128">
    <property type="entry name" value="Rev_trsase/Diguanyl_cyclase"/>
</dbReference>
<dbReference type="Gene3D" id="3.30.450.40">
    <property type="match status" value="1"/>
</dbReference>
<dbReference type="InterPro" id="IPR029016">
    <property type="entry name" value="GAF-like_dom_sf"/>
</dbReference>
<comment type="caution">
    <text evidence="2">The sequence shown here is derived from an EMBL/GenBank/DDBJ whole genome shotgun (WGS) entry which is preliminary data.</text>
</comment>
<protein>
    <submittedName>
        <fullName evidence="2">Sensor domain-containing diguanylate cyclase</fullName>
    </submittedName>
</protein>
<reference evidence="2 3" key="1">
    <citation type="submission" date="2018-09" db="EMBL/GenBank/DDBJ databases">
        <authorList>
            <person name="Zhu H."/>
        </authorList>
    </citation>
    <scope>NUCLEOTIDE SEQUENCE [LARGE SCALE GENOMIC DNA]</scope>
    <source>
        <strain evidence="2 3">K2S05-167</strain>
    </source>
</reference>
<dbReference type="SMART" id="SM00065">
    <property type="entry name" value="GAF"/>
    <property type="match status" value="1"/>
</dbReference>